<dbReference type="AlphaFoldDB" id="A0A8R1Y2H3"/>
<evidence type="ECO:0000256" key="3">
    <source>
        <dbReference type="SAM" id="Phobius"/>
    </source>
</evidence>
<feature type="transmembrane region" description="Helical" evidence="3">
    <location>
        <begin position="12"/>
        <end position="32"/>
    </location>
</feature>
<organism evidence="5 6">
    <name type="scientific">Onchocerca volvulus</name>
    <dbReference type="NCBI Taxonomy" id="6282"/>
    <lineage>
        <taxon>Eukaryota</taxon>
        <taxon>Metazoa</taxon>
        <taxon>Ecdysozoa</taxon>
        <taxon>Nematoda</taxon>
        <taxon>Chromadorea</taxon>
        <taxon>Rhabditida</taxon>
        <taxon>Spirurina</taxon>
        <taxon>Spiruromorpha</taxon>
        <taxon>Filarioidea</taxon>
        <taxon>Onchocercidae</taxon>
        <taxon>Onchocerca</taxon>
    </lineage>
</organism>
<reference evidence="5" key="2">
    <citation type="submission" date="2022-06" db="UniProtKB">
        <authorList>
            <consortium name="EnsemblMetazoa"/>
        </authorList>
    </citation>
    <scope>IDENTIFICATION</scope>
</reference>
<feature type="domain" description="Nematode cuticle collagen N-terminal" evidence="4">
    <location>
        <begin position="11"/>
        <end position="47"/>
    </location>
</feature>
<dbReference type="EMBL" id="CMVM020000023">
    <property type="status" value="NOT_ANNOTATED_CDS"/>
    <property type="molecule type" value="Genomic_DNA"/>
</dbReference>
<dbReference type="Pfam" id="PF01484">
    <property type="entry name" value="Col_cuticle_N"/>
    <property type="match status" value="1"/>
</dbReference>
<evidence type="ECO:0000313" key="6">
    <source>
        <dbReference type="Proteomes" id="UP000024404"/>
    </source>
</evidence>
<keyword evidence="3" id="KW-0472">Membrane</keyword>
<evidence type="ECO:0000259" key="4">
    <source>
        <dbReference type="Pfam" id="PF01484"/>
    </source>
</evidence>
<protein>
    <submittedName>
        <fullName evidence="5">Col_cuticle_N domain-containing protein</fullName>
    </submittedName>
</protein>
<keyword evidence="1" id="KW-0677">Repeat</keyword>
<dbReference type="GO" id="GO:0042302">
    <property type="term" value="F:structural constituent of cuticle"/>
    <property type="evidence" value="ECO:0007669"/>
    <property type="project" value="InterPro"/>
</dbReference>
<evidence type="ECO:0000256" key="2">
    <source>
        <dbReference type="SAM" id="MobiDB-lite"/>
    </source>
</evidence>
<keyword evidence="3" id="KW-0812">Transmembrane</keyword>
<evidence type="ECO:0000313" key="5">
    <source>
        <dbReference type="EnsemblMetazoa" id="OVOC948.1"/>
    </source>
</evidence>
<dbReference type="InterPro" id="IPR002486">
    <property type="entry name" value="Col_cuticle_N"/>
</dbReference>
<name>A0A8R1Y2H3_ONCVO</name>
<keyword evidence="3" id="KW-1133">Transmembrane helix</keyword>
<evidence type="ECO:0000256" key="1">
    <source>
        <dbReference type="ARBA" id="ARBA00022737"/>
    </source>
</evidence>
<reference evidence="6" key="1">
    <citation type="submission" date="2013-10" db="EMBL/GenBank/DDBJ databases">
        <title>Genome sequencing of Onchocerca volvulus.</title>
        <authorList>
            <person name="Cotton J."/>
            <person name="Tsai J."/>
            <person name="Stanley E."/>
            <person name="Tracey A."/>
            <person name="Holroyd N."/>
            <person name="Lustigman S."/>
            <person name="Berriman M."/>
        </authorList>
    </citation>
    <scope>NUCLEOTIDE SEQUENCE</scope>
</reference>
<dbReference type="EnsemblMetazoa" id="OVOC948.1">
    <property type="protein sequence ID" value="OVOC948.1"/>
    <property type="gene ID" value="WBGene00237757"/>
</dbReference>
<accession>A0A8R1Y2H3</accession>
<keyword evidence="6" id="KW-1185">Reference proteome</keyword>
<feature type="region of interest" description="Disordered" evidence="2">
    <location>
        <begin position="119"/>
        <end position="166"/>
    </location>
</feature>
<proteinExistence type="predicted"/>
<sequence>MNVGLPTNITIASIISAVVVLICIIAVTHLINDMNSLYDEIMSDTSLMRMCGMKCLQLRTRKIFRNDKTQLIHQFFLHQSLKTKRSYSSPRCGNIEIFKIAICHLVRFRNNEGFHHVGLRGGSDGQSGEIGSPGKPDAGGMQGKAGIPGLQGSSDDIGEPGGQGQSGIGDLKRFMLYVLNPVL</sequence>
<dbReference type="Proteomes" id="UP000024404">
    <property type="component" value="Unassembled WGS sequence"/>
</dbReference>